<dbReference type="InterPro" id="IPR015422">
    <property type="entry name" value="PyrdxlP-dep_Trfase_small"/>
</dbReference>
<dbReference type="EMBL" id="PCRO01000030">
    <property type="protein sequence ID" value="PIP22732.1"/>
    <property type="molecule type" value="Genomic_DNA"/>
</dbReference>
<dbReference type="InterPro" id="IPR015421">
    <property type="entry name" value="PyrdxlP-dep_Trfase_major"/>
</dbReference>
<dbReference type="Gene3D" id="3.40.640.10">
    <property type="entry name" value="Type I PLP-dependent aspartate aminotransferase-like (Major domain)"/>
    <property type="match status" value="1"/>
</dbReference>
<dbReference type="Gene3D" id="3.90.1150.10">
    <property type="entry name" value="Aspartate Aminotransferase, domain 1"/>
    <property type="match status" value="1"/>
</dbReference>
<accession>A0A2G9YU74</accession>
<dbReference type="AlphaFoldDB" id="A0A2G9YU74"/>
<dbReference type="InterPro" id="IPR015424">
    <property type="entry name" value="PyrdxlP-dep_Trfase"/>
</dbReference>
<organism evidence="1 2">
    <name type="scientific">Candidatus Nealsonbacteria bacterium CG23_combo_of_CG06-09_8_20_14_all_39_17</name>
    <dbReference type="NCBI Taxonomy" id="1974722"/>
    <lineage>
        <taxon>Bacteria</taxon>
        <taxon>Candidatus Nealsoniibacteriota</taxon>
    </lineage>
</organism>
<dbReference type="SUPFAM" id="SSF53383">
    <property type="entry name" value="PLP-dependent transferases"/>
    <property type="match status" value="1"/>
</dbReference>
<comment type="caution">
    <text evidence="1">The sequence shown here is derived from an EMBL/GenBank/DDBJ whole genome shotgun (WGS) entry which is preliminary data.</text>
</comment>
<evidence type="ECO:0000313" key="1">
    <source>
        <dbReference type="EMBL" id="PIP22732.1"/>
    </source>
</evidence>
<proteinExistence type="predicted"/>
<protein>
    <recommendedName>
        <fullName evidence="3">LL-diaminopimelate aminotransferase</fullName>
    </recommendedName>
</protein>
<reference evidence="1 2" key="1">
    <citation type="submission" date="2017-09" db="EMBL/GenBank/DDBJ databases">
        <title>Depth-based differentiation of microbial function through sediment-hosted aquifers and enrichment of novel symbionts in the deep terrestrial subsurface.</title>
        <authorList>
            <person name="Probst A.J."/>
            <person name="Ladd B."/>
            <person name="Jarett J.K."/>
            <person name="Geller-Mcgrath D.E."/>
            <person name="Sieber C.M."/>
            <person name="Emerson J.B."/>
            <person name="Anantharaman K."/>
            <person name="Thomas B.C."/>
            <person name="Malmstrom R."/>
            <person name="Stieglmeier M."/>
            <person name="Klingl A."/>
            <person name="Woyke T."/>
            <person name="Ryan C.M."/>
            <person name="Banfield J.F."/>
        </authorList>
    </citation>
    <scope>NUCLEOTIDE SEQUENCE [LARGE SCALE GENOMIC DNA]</scope>
    <source>
        <strain evidence="1">CG23_combo_of_CG06-09_8_20_14_all_39_17</strain>
    </source>
</reference>
<evidence type="ECO:0000313" key="2">
    <source>
        <dbReference type="Proteomes" id="UP000229976"/>
    </source>
</evidence>
<sequence length="92" mass="10308">MTKLPVSQRAQGVIASPIRKFLPLIQDAAKRGIHVFKLNVGDPDIEPPKQFFKVVGSYSRPTLGYAPSPGILEHTQAWQKYYRQFGVKLDIG</sequence>
<dbReference type="Proteomes" id="UP000229976">
    <property type="component" value="Unassembled WGS sequence"/>
</dbReference>
<gene>
    <name evidence="1" type="ORF">COX37_02375</name>
</gene>
<evidence type="ECO:0008006" key="3">
    <source>
        <dbReference type="Google" id="ProtNLM"/>
    </source>
</evidence>
<name>A0A2G9YU74_9BACT</name>